<evidence type="ECO:0000256" key="2">
    <source>
        <dbReference type="PROSITE-ProRule" id="PRU00335"/>
    </source>
</evidence>
<keyword evidence="6" id="KW-1185">Reference proteome</keyword>
<dbReference type="InterPro" id="IPR001647">
    <property type="entry name" value="HTH_TetR"/>
</dbReference>
<reference evidence="5 6" key="1">
    <citation type="submission" date="2016-10" db="EMBL/GenBank/DDBJ databases">
        <authorList>
            <person name="de Groot N.N."/>
        </authorList>
    </citation>
    <scope>NUCLEOTIDE SEQUENCE [LARGE SCALE GENOMIC DNA]</scope>
    <source>
        <strain evidence="5 6">DSM 43067</strain>
    </source>
</reference>
<dbReference type="SUPFAM" id="SSF46689">
    <property type="entry name" value="Homeodomain-like"/>
    <property type="match status" value="1"/>
</dbReference>
<dbReference type="GO" id="GO:0006355">
    <property type="term" value="P:regulation of DNA-templated transcription"/>
    <property type="evidence" value="ECO:0007669"/>
    <property type="project" value="UniProtKB-ARBA"/>
</dbReference>
<dbReference type="InterPro" id="IPR009057">
    <property type="entry name" value="Homeodomain-like_sf"/>
</dbReference>
<evidence type="ECO:0000256" key="3">
    <source>
        <dbReference type="SAM" id="MobiDB-lite"/>
    </source>
</evidence>
<feature type="region of interest" description="Disordered" evidence="3">
    <location>
        <begin position="127"/>
        <end position="146"/>
    </location>
</feature>
<feature type="DNA-binding region" description="H-T-H motif" evidence="2">
    <location>
        <begin position="51"/>
        <end position="70"/>
    </location>
</feature>
<keyword evidence="1 2" id="KW-0238">DNA-binding</keyword>
<dbReference type="eggNOG" id="COG1309">
    <property type="taxonomic scope" value="Bacteria"/>
</dbReference>
<dbReference type="PANTHER" id="PTHR30328">
    <property type="entry name" value="TRANSCRIPTIONAL REPRESSOR"/>
    <property type="match status" value="1"/>
</dbReference>
<name>A0A1I5NEJ8_9ACTN</name>
<dbReference type="EMBL" id="FOVH01000012">
    <property type="protein sequence ID" value="SFP20112.1"/>
    <property type="molecule type" value="Genomic_DNA"/>
</dbReference>
<dbReference type="InParanoid" id="A0A1I5NEJ8"/>
<dbReference type="SUPFAM" id="SSF48498">
    <property type="entry name" value="Tetracyclin repressor-like, C-terminal domain"/>
    <property type="match status" value="1"/>
</dbReference>
<evidence type="ECO:0000256" key="1">
    <source>
        <dbReference type="ARBA" id="ARBA00023125"/>
    </source>
</evidence>
<evidence type="ECO:0000313" key="6">
    <source>
        <dbReference type="Proteomes" id="UP000183413"/>
    </source>
</evidence>
<dbReference type="STRING" id="1993.SAMN04489713_112120"/>
<dbReference type="Gene3D" id="1.10.357.10">
    <property type="entry name" value="Tetracycline Repressor, domain 2"/>
    <property type="match status" value="1"/>
</dbReference>
<dbReference type="PANTHER" id="PTHR30328:SF54">
    <property type="entry name" value="HTH-TYPE TRANSCRIPTIONAL REPRESSOR SCO4008"/>
    <property type="match status" value="1"/>
</dbReference>
<dbReference type="RefSeq" id="WP_024934076.1">
    <property type="nucleotide sequence ID" value="NZ_CP083237.1"/>
</dbReference>
<dbReference type="InterPro" id="IPR036271">
    <property type="entry name" value="Tet_transcr_reg_TetR-rel_C_sf"/>
</dbReference>
<dbReference type="Pfam" id="PF00440">
    <property type="entry name" value="TetR_N"/>
    <property type="match status" value="1"/>
</dbReference>
<dbReference type="InterPro" id="IPR050109">
    <property type="entry name" value="HTH-type_TetR-like_transc_reg"/>
</dbReference>
<dbReference type="PROSITE" id="PS50977">
    <property type="entry name" value="HTH_TETR_2"/>
    <property type="match status" value="1"/>
</dbReference>
<evidence type="ECO:0000259" key="4">
    <source>
        <dbReference type="PROSITE" id="PS50977"/>
    </source>
</evidence>
<dbReference type="InterPro" id="IPR041467">
    <property type="entry name" value="Sco4008_C"/>
</dbReference>
<accession>A0A1I5NEJ8</accession>
<dbReference type="OrthoDB" id="4726108at2"/>
<feature type="compositionally biased region" description="Basic and acidic residues" evidence="3">
    <location>
        <begin position="21"/>
        <end position="30"/>
    </location>
</feature>
<dbReference type="GeneID" id="99650992"/>
<proteinExistence type="predicted"/>
<organism evidence="5 6">
    <name type="scientific">Actinomadura madurae</name>
    <dbReference type="NCBI Taxonomy" id="1993"/>
    <lineage>
        <taxon>Bacteria</taxon>
        <taxon>Bacillati</taxon>
        <taxon>Actinomycetota</taxon>
        <taxon>Actinomycetes</taxon>
        <taxon>Streptosporangiales</taxon>
        <taxon>Thermomonosporaceae</taxon>
        <taxon>Actinomadura</taxon>
    </lineage>
</organism>
<dbReference type="PRINTS" id="PR00455">
    <property type="entry name" value="HTHTETR"/>
</dbReference>
<feature type="domain" description="HTH tetR-type" evidence="4">
    <location>
        <begin position="28"/>
        <end position="88"/>
    </location>
</feature>
<dbReference type="GO" id="GO:0003677">
    <property type="term" value="F:DNA binding"/>
    <property type="evidence" value="ECO:0007669"/>
    <property type="project" value="UniProtKB-UniRule"/>
</dbReference>
<evidence type="ECO:0000313" key="5">
    <source>
        <dbReference type="EMBL" id="SFP20112.1"/>
    </source>
</evidence>
<gene>
    <name evidence="5" type="ORF">SAMN04489713_112120</name>
</gene>
<sequence length="216" mass="23417">MASTPRTEGGRAKSRRSPAPGERHRDAERSRAQLLAAALDEFSAKGYAGARVGDIAKRAGLNKQLITYYFGGKEGLYRAVEEQWLADEAELVPPEGSLDELVASHLHAVLADPRHSRLLLWDGLTGSSRPDQGSARSPEDPAVTDLRRRQREGELAGDLEPAMVLVALMGAALAPVAIPQVVRRSTGLDPSDPEFARRYAEVLRQIARRLAAAPPE</sequence>
<feature type="region of interest" description="Disordered" evidence="3">
    <location>
        <begin position="1"/>
        <end position="30"/>
    </location>
</feature>
<dbReference type="AlphaFoldDB" id="A0A1I5NEJ8"/>
<dbReference type="Proteomes" id="UP000183413">
    <property type="component" value="Unassembled WGS sequence"/>
</dbReference>
<protein>
    <submittedName>
        <fullName evidence="5">DNA-binding transcriptional regulator, AcrR family</fullName>
    </submittedName>
</protein>
<dbReference type="Pfam" id="PF17926">
    <property type="entry name" value="TetR_C_21"/>
    <property type="match status" value="1"/>
</dbReference>